<accession>A0A1Y1Q726</accession>
<proteinExistence type="predicted"/>
<dbReference type="AlphaFoldDB" id="A0A1Y1Q726"/>
<gene>
    <name evidence="1" type="ORF">BWK73_53250</name>
</gene>
<dbReference type="Proteomes" id="UP000192491">
    <property type="component" value="Unassembled WGS sequence"/>
</dbReference>
<comment type="caution">
    <text evidence="1">The sequence shown here is derived from an EMBL/GenBank/DDBJ whole genome shotgun (WGS) entry which is preliminary data.</text>
</comment>
<dbReference type="EMBL" id="MTEJ01000775">
    <property type="protein sequence ID" value="OQW98128.1"/>
    <property type="molecule type" value="Genomic_DNA"/>
</dbReference>
<organism evidence="1 2">
    <name type="scientific">Thiothrix lacustris</name>
    <dbReference type="NCBI Taxonomy" id="525917"/>
    <lineage>
        <taxon>Bacteria</taxon>
        <taxon>Pseudomonadati</taxon>
        <taxon>Pseudomonadota</taxon>
        <taxon>Gammaproteobacteria</taxon>
        <taxon>Thiotrichales</taxon>
        <taxon>Thiotrichaceae</taxon>
        <taxon>Thiothrix</taxon>
    </lineage>
</organism>
<evidence type="ECO:0000313" key="2">
    <source>
        <dbReference type="Proteomes" id="UP000192491"/>
    </source>
</evidence>
<protein>
    <submittedName>
        <fullName evidence="1">TetR family transcriptional regulator</fullName>
    </submittedName>
</protein>
<feature type="non-terminal residue" evidence="1">
    <location>
        <position position="1"/>
    </location>
</feature>
<sequence length="49" mass="5531">LLQQGMVGKLLDLASFLFRTHIISHLDSLKNLHQAPDLAAAKRRFMEGK</sequence>
<name>A0A1Y1Q726_9GAMM</name>
<evidence type="ECO:0000313" key="1">
    <source>
        <dbReference type="EMBL" id="OQW98128.1"/>
    </source>
</evidence>
<reference evidence="1 2" key="1">
    <citation type="submission" date="2017-01" db="EMBL/GenBank/DDBJ databases">
        <title>Novel large sulfur bacteria in the metagenomes of groundwater-fed chemosynthetic microbial mats in the Lake Huron basin.</title>
        <authorList>
            <person name="Sharrar A.M."/>
            <person name="Flood B.E."/>
            <person name="Bailey J.V."/>
            <person name="Jones D.S."/>
            <person name="Biddanda B."/>
            <person name="Ruberg S.A."/>
            <person name="Marcus D.N."/>
            <person name="Dick G.J."/>
        </authorList>
    </citation>
    <scope>NUCLEOTIDE SEQUENCE [LARGE SCALE GENOMIC DNA]</scope>
    <source>
        <strain evidence="1">A8</strain>
    </source>
</reference>